<comment type="caution">
    <text evidence="2">The sequence shown here is derived from an EMBL/GenBank/DDBJ whole genome shotgun (WGS) entry which is preliminary data.</text>
</comment>
<sequence length="173" mass="19114">METPRSHRGGLGRTRDQQQQTSPAASRGGGVGFRPLSSRRDRRPLTASPVTERERESEREEHVPHMRRNLMSEVWGNCTGWILKRFTLDLLKSCGYGSEQGIIQAPRGLLLYGEDYSQSNSGVQQQNAAVLLHGSSPASRLTLQRRSGVSSEESLGPDSSPSQSHKQSPLPHE</sequence>
<proteinExistence type="predicted"/>
<feature type="compositionally biased region" description="Polar residues" evidence="1">
    <location>
        <begin position="136"/>
        <end position="167"/>
    </location>
</feature>
<organism evidence="2 3">
    <name type="scientific">Danionella cerebrum</name>
    <dbReference type="NCBI Taxonomy" id="2873325"/>
    <lineage>
        <taxon>Eukaryota</taxon>
        <taxon>Metazoa</taxon>
        <taxon>Chordata</taxon>
        <taxon>Craniata</taxon>
        <taxon>Vertebrata</taxon>
        <taxon>Euteleostomi</taxon>
        <taxon>Actinopterygii</taxon>
        <taxon>Neopterygii</taxon>
        <taxon>Teleostei</taxon>
        <taxon>Ostariophysi</taxon>
        <taxon>Cypriniformes</taxon>
        <taxon>Danionidae</taxon>
        <taxon>Danioninae</taxon>
        <taxon>Danionella</taxon>
    </lineage>
</organism>
<reference evidence="2 3" key="1">
    <citation type="journal article" date="2019" name="Sci. Data">
        <title>Hybrid genome assembly and annotation of Danionella translucida.</title>
        <authorList>
            <person name="Kadobianskyi M."/>
            <person name="Schulze L."/>
            <person name="Schuelke M."/>
            <person name="Judkewitz B."/>
        </authorList>
    </citation>
    <scope>NUCLEOTIDE SEQUENCE [LARGE SCALE GENOMIC DNA]</scope>
    <source>
        <strain evidence="2 3">Bolton</strain>
    </source>
</reference>
<feature type="region of interest" description="Disordered" evidence="1">
    <location>
        <begin position="1"/>
        <end position="62"/>
    </location>
</feature>
<dbReference type="AlphaFoldDB" id="A0A553MM45"/>
<evidence type="ECO:0000256" key="1">
    <source>
        <dbReference type="SAM" id="MobiDB-lite"/>
    </source>
</evidence>
<name>A0A553MM45_9TELE</name>
<evidence type="ECO:0000313" key="2">
    <source>
        <dbReference type="EMBL" id="TRY54257.1"/>
    </source>
</evidence>
<dbReference type="EMBL" id="SRMA01027353">
    <property type="protein sequence ID" value="TRY54257.1"/>
    <property type="molecule type" value="Genomic_DNA"/>
</dbReference>
<feature type="region of interest" description="Disordered" evidence="1">
    <location>
        <begin position="136"/>
        <end position="173"/>
    </location>
</feature>
<feature type="compositionally biased region" description="Basic residues" evidence="1">
    <location>
        <begin position="1"/>
        <end position="10"/>
    </location>
</feature>
<dbReference type="Proteomes" id="UP000316079">
    <property type="component" value="Unassembled WGS sequence"/>
</dbReference>
<accession>A0A553MM45</accession>
<dbReference type="OrthoDB" id="8852462at2759"/>
<gene>
    <name evidence="2" type="ORF">DNTS_010117</name>
</gene>
<protein>
    <submittedName>
        <fullName evidence="2">Uncharacterized protein</fullName>
    </submittedName>
</protein>
<feature type="compositionally biased region" description="Basic and acidic residues" evidence="1">
    <location>
        <begin position="51"/>
        <end position="62"/>
    </location>
</feature>
<evidence type="ECO:0000313" key="3">
    <source>
        <dbReference type="Proteomes" id="UP000316079"/>
    </source>
</evidence>
<keyword evidence="3" id="KW-1185">Reference proteome</keyword>